<dbReference type="Gene3D" id="1.10.730.10">
    <property type="entry name" value="Isoleucyl-tRNA Synthetase, Domain 1"/>
    <property type="match status" value="1"/>
</dbReference>
<dbReference type="PROSITE" id="PS00178">
    <property type="entry name" value="AA_TRNA_LIGASE_I"/>
    <property type="match status" value="1"/>
</dbReference>
<keyword evidence="6 8" id="KW-0648">Protein biosynthesis</keyword>
<dbReference type="GO" id="GO:0006429">
    <property type="term" value="P:leucyl-tRNA aminoacylation"/>
    <property type="evidence" value="ECO:0007669"/>
    <property type="project" value="InterPro"/>
</dbReference>
<dbReference type="RefSeq" id="WP_180806717.1">
    <property type="nucleotide sequence ID" value="NZ_CP041245.1"/>
</dbReference>
<evidence type="ECO:0000256" key="6">
    <source>
        <dbReference type="ARBA" id="ARBA00022917"/>
    </source>
</evidence>
<reference evidence="10 11" key="1">
    <citation type="submission" date="2019-06" db="EMBL/GenBank/DDBJ databases">
        <authorList>
            <person name="Petrone J.R."/>
            <person name="Munoz-Beristain A."/>
            <person name="Russell J.T."/>
            <person name="Rios-Glusberger P."/>
            <person name="Triplett E.W."/>
        </authorList>
    </citation>
    <scope>NUCLEOTIDE SEQUENCE [LARGE SCALE GENOMIC DNA]</scope>
    <source>
        <strain evidence="10">JRPAMB4</strain>
    </source>
</reference>
<dbReference type="SUPFAM" id="SSF52374">
    <property type="entry name" value="Nucleotidylyl transferase"/>
    <property type="match status" value="1"/>
</dbReference>
<keyword evidence="7 8" id="KW-0030">Aminoacyl-tRNA synthetase</keyword>
<feature type="domain" description="Aminoacyl-tRNA synthetase class Ia" evidence="9">
    <location>
        <begin position="17"/>
        <end position="214"/>
    </location>
</feature>
<dbReference type="InterPro" id="IPR014729">
    <property type="entry name" value="Rossmann-like_a/b/a_fold"/>
</dbReference>
<proteinExistence type="inferred from homology"/>
<evidence type="ECO:0000256" key="4">
    <source>
        <dbReference type="ARBA" id="ARBA00022741"/>
    </source>
</evidence>
<evidence type="ECO:0000256" key="2">
    <source>
        <dbReference type="ARBA" id="ARBA00013164"/>
    </source>
</evidence>
<dbReference type="Proteomes" id="UP000510930">
    <property type="component" value="Chromosome"/>
</dbReference>
<keyword evidence="4 8" id="KW-0547">Nucleotide-binding</keyword>
<dbReference type="Pfam" id="PF00133">
    <property type="entry name" value="tRNA-synt_1"/>
    <property type="match status" value="2"/>
</dbReference>
<sequence>MKYFKNPIFIEKKIIKKIKQIKKQKFFSMPMFPYPSGKLHLGHVRNYVLTDIITKIKQLENYNVIHPLGWDSFGLPAENASKKYNINSLKWTISNIKLMRHQLKLVNIDYYKKTEFLTCDFNFYKWEFWIFIQFLKNNLLYKNYENVYWDKIENCILSNEQVINNICWRSGIKAETRRIKTWFINIKKYTKRLIFNLKKINWSKKVKNIQKKWINITIFFIKKNHFYSNYNNIYININFLRIKNKNLLHLIILKNFSNFIFKKKIFVFDKKLKIKKKIILNNFKIINFLINKKKLNLLIFKKNIFYIKLTNIKNWSFERNRLWGSFFFYKKVKNKNFKSKSTIDTFFQSSWYYINYLKTKNLTNLNKLKWFPINIYVGGIEHANLHLIYLRIINNIFYDLNILKNKEIIFNLINQGFINNKVFYKFKNYKKIFCRKTKNCIYSGIEKMSKSKKNGVNPIPIIIKYGSDLLRLSIITNKPIYKNIVWGNVNFEFLKKFIIKLNNLIILKKKNYKNLINIKNILNIKKIHNIISFVNKILINNDSLKQIEIIIFWLFPIIPNISKILWFKIGNFYPIEHFYCYKSLNKEYNLYIKNIFLKKIFKIEIKNLKVNFIIKKIKISMDEISILLN</sequence>
<dbReference type="InterPro" id="IPR002302">
    <property type="entry name" value="Leu-tRNA-ligase"/>
</dbReference>
<feature type="domain" description="Aminoacyl-tRNA synthetase class Ia" evidence="9">
    <location>
        <begin position="333"/>
        <end position="483"/>
    </location>
</feature>
<dbReference type="PRINTS" id="PR00985">
    <property type="entry name" value="TRNASYNTHLEU"/>
</dbReference>
<dbReference type="InterPro" id="IPR002300">
    <property type="entry name" value="aa-tRNA-synth_Ia"/>
</dbReference>
<dbReference type="GO" id="GO:0005524">
    <property type="term" value="F:ATP binding"/>
    <property type="evidence" value="ECO:0007669"/>
    <property type="project" value="UniProtKB-KW"/>
</dbReference>
<organism evidence="10 11">
    <name type="scientific">Carsonella ruddii</name>
    <dbReference type="NCBI Taxonomy" id="114186"/>
    <lineage>
        <taxon>Bacteria</taxon>
        <taxon>Pseudomonadati</taxon>
        <taxon>Pseudomonadota</taxon>
        <taxon>Gammaproteobacteria</taxon>
        <taxon>Oceanospirillales</taxon>
        <taxon>Halomonadaceae</taxon>
        <taxon>Zymobacter group</taxon>
        <taxon>Candidatus Carsonella</taxon>
    </lineage>
</organism>
<dbReference type="Gene3D" id="3.40.50.620">
    <property type="entry name" value="HUPs"/>
    <property type="match status" value="2"/>
</dbReference>
<dbReference type="EC" id="6.1.1.4" evidence="2"/>
<evidence type="ECO:0000256" key="3">
    <source>
        <dbReference type="ARBA" id="ARBA00022598"/>
    </source>
</evidence>
<evidence type="ECO:0000256" key="5">
    <source>
        <dbReference type="ARBA" id="ARBA00022840"/>
    </source>
</evidence>
<dbReference type="AlphaFoldDB" id="A0AAE7G463"/>
<keyword evidence="5 8" id="KW-0067">ATP-binding</keyword>
<name>A0AAE7G463_CARRU</name>
<dbReference type="PANTHER" id="PTHR43740">
    <property type="entry name" value="LEUCYL-TRNA SYNTHETASE"/>
    <property type="match status" value="1"/>
</dbReference>
<keyword evidence="3 8" id="KW-0436">Ligase</keyword>
<evidence type="ECO:0000256" key="1">
    <source>
        <dbReference type="ARBA" id="ARBA00005594"/>
    </source>
</evidence>
<accession>A0AAE7G463</accession>
<comment type="similarity">
    <text evidence="1 8">Belongs to the class-I aminoacyl-tRNA synthetase family.</text>
</comment>
<protein>
    <recommendedName>
        <fullName evidence="2">leucine--tRNA ligase</fullName>
        <ecNumber evidence="2">6.1.1.4</ecNumber>
    </recommendedName>
</protein>
<evidence type="ECO:0000256" key="7">
    <source>
        <dbReference type="ARBA" id="ARBA00023146"/>
    </source>
</evidence>
<dbReference type="InterPro" id="IPR001412">
    <property type="entry name" value="aa-tRNA-synth_I_CS"/>
</dbReference>
<evidence type="ECO:0000256" key="8">
    <source>
        <dbReference type="RuleBase" id="RU363035"/>
    </source>
</evidence>
<dbReference type="PANTHER" id="PTHR43740:SF2">
    <property type="entry name" value="LEUCINE--TRNA LIGASE, MITOCHONDRIAL"/>
    <property type="match status" value="1"/>
</dbReference>
<evidence type="ECO:0000313" key="10">
    <source>
        <dbReference type="EMBL" id="QLK14085.1"/>
    </source>
</evidence>
<gene>
    <name evidence="10" type="ORF">FK493_00650</name>
</gene>
<evidence type="ECO:0000259" key="9">
    <source>
        <dbReference type="Pfam" id="PF00133"/>
    </source>
</evidence>
<dbReference type="EMBL" id="CP041245">
    <property type="protein sequence ID" value="QLK14085.1"/>
    <property type="molecule type" value="Genomic_DNA"/>
</dbReference>
<dbReference type="GO" id="GO:0004823">
    <property type="term" value="F:leucine-tRNA ligase activity"/>
    <property type="evidence" value="ECO:0007669"/>
    <property type="project" value="UniProtKB-EC"/>
</dbReference>
<evidence type="ECO:0000313" key="11">
    <source>
        <dbReference type="Proteomes" id="UP000510930"/>
    </source>
</evidence>